<keyword evidence="7 10" id="KW-0456">Lyase</keyword>
<comment type="similarity">
    <text evidence="3 10">Belongs to the PEPCase type 1 family.</text>
</comment>
<dbReference type="InterPro" id="IPR018129">
    <property type="entry name" value="PEP_COase_Lys_AS"/>
</dbReference>
<dbReference type="InterPro" id="IPR022805">
    <property type="entry name" value="PEP_COase_bac/pln-type"/>
</dbReference>
<dbReference type="GO" id="GO:0005829">
    <property type="term" value="C:cytosol"/>
    <property type="evidence" value="ECO:0007669"/>
    <property type="project" value="TreeGrafter"/>
</dbReference>
<dbReference type="Pfam" id="PF00311">
    <property type="entry name" value="PEPcase"/>
    <property type="match status" value="1"/>
</dbReference>
<comment type="cofactor">
    <cofactor evidence="1 10">
        <name>Mg(2+)</name>
        <dbReference type="ChEBI" id="CHEBI:18420"/>
    </cofactor>
</comment>
<evidence type="ECO:0000256" key="5">
    <source>
        <dbReference type="ARBA" id="ARBA00022419"/>
    </source>
</evidence>
<dbReference type="NCBIfam" id="NF000584">
    <property type="entry name" value="PRK00009.1"/>
    <property type="match status" value="1"/>
</dbReference>
<evidence type="ECO:0000256" key="11">
    <source>
        <dbReference type="PROSITE-ProRule" id="PRU10111"/>
    </source>
</evidence>
<evidence type="ECO:0000256" key="10">
    <source>
        <dbReference type="HAMAP-Rule" id="MF_00595"/>
    </source>
</evidence>
<dbReference type="RefSeq" id="WP_141927115.1">
    <property type="nucleotide sequence ID" value="NZ_BAABCI010000004.1"/>
</dbReference>
<feature type="active site" evidence="10 11">
    <location>
        <position position="155"/>
    </location>
</feature>
<evidence type="ECO:0000256" key="1">
    <source>
        <dbReference type="ARBA" id="ARBA00001946"/>
    </source>
</evidence>
<evidence type="ECO:0000256" key="3">
    <source>
        <dbReference type="ARBA" id="ARBA00008346"/>
    </source>
</evidence>
<comment type="function">
    <text evidence="2 10">Forms oxaloacetate, a four-carbon dicarboxylic acid source for the tricarboxylic acid cycle.</text>
</comment>
<evidence type="ECO:0000256" key="12">
    <source>
        <dbReference type="PROSITE-ProRule" id="PRU10112"/>
    </source>
</evidence>
<comment type="subunit">
    <text evidence="10">Homotetramer.</text>
</comment>
<dbReference type="OrthoDB" id="9768133at2"/>
<evidence type="ECO:0000313" key="13">
    <source>
        <dbReference type="EMBL" id="TQJ12799.1"/>
    </source>
</evidence>
<comment type="catalytic activity">
    <reaction evidence="9 10">
        <text>oxaloacetate + phosphate = phosphoenolpyruvate + hydrogencarbonate</text>
        <dbReference type="Rhea" id="RHEA:28370"/>
        <dbReference type="ChEBI" id="CHEBI:16452"/>
        <dbReference type="ChEBI" id="CHEBI:17544"/>
        <dbReference type="ChEBI" id="CHEBI:43474"/>
        <dbReference type="ChEBI" id="CHEBI:58702"/>
        <dbReference type="EC" id="4.1.1.31"/>
    </reaction>
</comment>
<evidence type="ECO:0000256" key="2">
    <source>
        <dbReference type="ARBA" id="ARBA00003670"/>
    </source>
</evidence>
<dbReference type="GO" id="GO:0008964">
    <property type="term" value="F:phosphoenolpyruvate carboxylase activity"/>
    <property type="evidence" value="ECO:0007669"/>
    <property type="project" value="UniProtKB-UniRule"/>
</dbReference>
<keyword evidence="13" id="KW-0670">Pyruvate</keyword>
<organism evidence="13 14">
    <name type="scientific">Yimella lutea</name>
    <dbReference type="NCBI Taxonomy" id="587872"/>
    <lineage>
        <taxon>Bacteria</taxon>
        <taxon>Bacillati</taxon>
        <taxon>Actinomycetota</taxon>
        <taxon>Actinomycetes</taxon>
        <taxon>Micrococcales</taxon>
        <taxon>Dermacoccaceae</taxon>
        <taxon>Yimella</taxon>
    </lineage>
</organism>
<dbReference type="GO" id="GO:0006107">
    <property type="term" value="P:oxaloacetate metabolic process"/>
    <property type="evidence" value="ECO:0007669"/>
    <property type="project" value="UniProtKB-UniRule"/>
</dbReference>
<dbReference type="SUPFAM" id="SSF51621">
    <property type="entry name" value="Phosphoenolpyruvate/pyruvate domain"/>
    <property type="match status" value="1"/>
</dbReference>
<evidence type="ECO:0000256" key="4">
    <source>
        <dbReference type="ARBA" id="ARBA00012305"/>
    </source>
</evidence>
<keyword evidence="8 10" id="KW-0120">Carbon dioxide fixation</keyword>
<dbReference type="PANTHER" id="PTHR30523">
    <property type="entry name" value="PHOSPHOENOLPYRUVATE CARBOXYLASE"/>
    <property type="match status" value="1"/>
</dbReference>
<dbReference type="InterPro" id="IPR015813">
    <property type="entry name" value="Pyrv/PenolPyrv_kinase-like_dom"/>
</dbReference>
<evidence type="ECO:0000256" key="8">
    <source>
        <dbReference type="ARBA" id="ARBA00023300"/>
    </source>
</evidence>
<dbReference type="PANTHER" id="PTHR30523:SF6">
    <property type="entry name" value="PHOSPHOENOLPYRUVATE CARBOXYLASE"/>
    <property type="match status" value="1"/>
</dbReference>
<dbReference type="GO" id="GO:0006099">
    <property type="term" value="P:tricarboxylic acid cycle"/>
    <property type="evidence" value="ECO:0007669"/>
    <property type="project" value="InterPro"/>
</dbReference>
<dbReference type="HAMAP" id="MF_00595">
    <property type="entry name" value="PEPcase_type1"/>
    <property type="match status" value="1"/>
</dbReference>
<evidence type="ECO:0000256" key="7">
    <source>
        <dbReference type="ARBA" id="ARBA00023239"/>
    </source>
</evidence>
<evidence type="ECO:0000256" key="9">
    <source>
        <dbReference type="ARBA" id="ARBA00048995"/>
    </source>
</evidence>
<feature type="active site" evidence="10 12">
    <location>
        <position position="588"/>
    </location>
</feature>
<keyword evidence="6 10" id="KW-0460">Magnesium</keyword>
<evidence type="ECO:0000313" key="14">
    <source>
        <dbReference type="Proteomes" id="UP000320806"/>
    </source>
</evidence>
<reference evidence="13 14" key="1">
    <citation type="submission" date="2019-06" db="EMBL/GenBank/DDBJ databases">
        <title>Sequencing the genomes of 1000 actinobacteria strains.</title>
        <authorList>
            <person name="Klenk H.-P."/>
        </authorList>
    </citation>
    <scope>NUCLEOTIDE SEQUENCE [LARGE SCALE GENOMIC DNA]</scope>
    <source>
        <strain evidence="13 14">DSM 19828</strain>
    </source>
</reference>
<name>A0A542EBT9_9MICO</name>
<keyword evidence="14" id="KW-1185">Reference proteome</keyword>
<dbReference type="InterPro" id="IPR021135">
    <property type="entry name" value="PEP_COase"/>
</dbReference>
<accession>A0A542EBT9</accession>
<comment type="caution">
    <text evidence="13">The sequence shown here is derived from an EMBL/GenBank/DDBJ whole genome shotgun (WGS) entry which is preliminary data.</text>
</comment>
<dbReference type="GO" id="GO:0015977">
    <property type="term" value="P:carbon fixation"/>
    <property type="evidence" value="ECO:0007669"/>
    <property type="project" value="UniProtKB-UniRule"/>
</dbReference>
<dbReference type="GO" id="GO:0000287">
    <property type="term" value="F:magnesium ion binding"/>
    <property type="evidence" value="ECO:0007669"/>
    <property type="project" value="UniProtKB-UniRule"/>
</dbReference>
<evidence type="ECO:0000256" key="6">
    <source>
        <dbReference type="ARBA" id="ARBA00022842"/>
    </source>
</evidence>
<dbReference type="PRINTS" id="PR00150">
    <property type="entry name" value="PEPCARBXLASE"/>
</dbReference>
<dbReference type="PROSITE" id="PS00393">
    <property type="entry name" value="PEPCASE_2"/>
    <property type="match status" value="1"/>
</dbReference>
<dbReference type="Gene3D" id="1.20.1440.90">
    <property type="entry name" value="Phosphoenolpyruvate/pyruvate domain"/>
    <property type="match status" value="1"/>
</dbReference>
<gene>
    <name evidence="10" type="primary">ppc</name>
    <name evidence="13" type="ORF">FB459_0164</name>
</gene>
<dbReference type="Proteomes" id="UP000320806">
    <property type="component" value="Unassembled WGS sequence"/>
</dbReference>
<sequence>MIDQPQMVFEATDEGRAATEPLRNDIRLLGGMLGDVVREQEGERVFELVEQARKKAFAVRRQEVDREGFAELFHDLSTKDALHVIRAFSLFALLANLAEDLHRERRRAVHVNAGEAPIDGSLAATFPKLQAAHLDNRQVESALRDATVVPVVTAHPTETRRRTVFEAQSKIKRIMRTRERMTLNAEEERDALRDIKIQIITLWQTALIRLKRVQIEDEIEVGLRFFEASLFDVMPRINAQVRRELNELYPGADLLEEPMLRAGSWIGGDRDGNPNVNADVVATASRRASQTALAHYLRELNGLEVSLSLSKRLAPISDSLTTLADLNTEDERDDEPYRRAIRWIRGRLERTYENFFGRPADGAIEVEGAAPYAQAQEFLDDLNVVDDSLRANHDDLLADAELAGLREAVRTFGFHLYGLDLRQNSDVHEETIAELFAWAGVHDDYAALDEDAKVELLVRELSSRRPLVGRGAEFSEQTSGELAIVASAADAVKTFGTEAIPNYVISMCTSVSDILECAVMLKEAGLYVPDTDGATCSVNIVPLFETIEDLQVSATTLRAALALPAYRALVDSKGGLQEVMLGYSDSNKDGGYLAANWALYRAELDLVDVATEFDIRLRLFHGRGGTVGRGGGPSYDAILAQPPGAVRGSLRLTEQGEIIAAKYAEPALAYRNLEALVAATLESSLLDIEGLDDTDQAYRDLDELAALARDAYSELVHHTDGFVEYFKTSTPVAEIGALNIGSRPASRKPTEQISDLRAIPWVMSWSLARVMLPGWYGTGSALERWIDGDETKLAKLKHYYEHWPFFRTVVSNMAQVMAKSDLGIAERYSRLVDDEALRERVFGKITEEHARTLRMYAAITGHEDLLWDNTALKRSVFNRFPYLEPLNHLQVELLARYRAGDEDEQVRRGILLTMNGLATALRNSG</sequence>
<proteinExistence type="inferred from homology"/>
<dbReference type="EC" id="4.1.1.31" evidence="4 10"/>
<dbReference type="InterPro" id="IPR033129">
    <property type="entry name" value="PEPCASE_His_AS"/>
</dbReference>
<dbReference type="AlphaFoldDB" id="A0A542EBT9"/>
<dbReference type="PROSITE" id="PS00781">
    <property type="entry name" value="PEPCASE_1"/>
    <property type="match status" value="1"/>
</dbReference>
<dbReference type="EMBL" id="VFMO01000001">
    <property type="protein sequence ID" value="TQJ12799.1"/>
    <property type="molecule type" value="Genomic_DNA"/>
</dbReference>
<protein>
    <recommendedName>
        <fullName evidence="5 10">Phosphoenolpyruvate carboxylase</fullName>
        <shortName evidence="10">PEPC</shortName>
        <shortName evidence="10">PEPCase</shortName>
        <ecNumber evidence="4 10">4.1.1.31</ecNumber>
    </recommendedName>
</protein>